<reference evidence="2 3" key="1">
    <citation type="journal article" date="2021" name="Nat. Commun.">
        <title>Incipient diploidization of the medicinal plant Perilla within 10,000 years.</title>
        <authorList>
            <person name="Zhang Y."/>
            <person name="Shen Q."/>
            <person name="Leng L."/>
            <person name="Zhang D."/>
            <person name="Chen S."/>
            <person name="Shi Y."/>
            <person name="Ning Z."/>
            <person name="Chen S."/>
        </authorList>
    </citation>
    <scope>NUCLEOTIDE SEQUENCE [LARGE SCALE GENOMIC DNA]</scope>
    <source>
        <strain evidence="3">cv. PC099</strain>
    </source>
</reference>
<proteinExistence type="predicted"/>
<feature type="transmembrane region" description="Helical" evidence="1">
    <location>
        <begin position="26"/>
        <end position="47"/>
    </location>
</feature>
<keyword evidence="1" id="KW-0812">Transmembrane</keyword>
<sequence length="78" mass="8502">MPTATVTGALLGLAYAVHADSLRKHPAGVVGCAASVLIGAWLANKIVEWDQKVERRKRWMEDGARKQQIKAPPNVEKP</sequence>
<dbReference type="EMBL" id="SDAM02001235">
    <property type="protein sequence ID" value="KAH6822650.1"/>
    <property type="molecule type" value="Genomic_DNA"/>
</dbReference>
<keyword evidence="1" id="KW-1133">Transmembrane helix</keyword>
<name>A0AAD4IW48_PERFH</name>
<keyword evidence="1" id="KW-0472">Membrane</keyword>
<evidence type="ECO:0000313" key="2">
    <source>
        <dbReference type="EMBL" id="KAH6822650.1"/>
    </source>
</evidence>
<protein>
    <submittedName>
        <fullName evidence="2">Uncharacterized protein</fullName>
    </submittedName>
</protein>
<gene>
    <name evidence="2" type="ORF">C2S53_008091</name>
</gene>
<organism evidence="2 3">
    <name type="scientific">Perilla frutescens var. hirtella</name>
    <name type="common">Perilla citriodora</name>
    <name type="synonym">Perilla setoyensis</name>
    <dbReference type="NCBI Taxonomy" id="608512"/>
    <lineage>
        <taxon>Eukaryota</taxon>
        <taxon>Viridiplantae</taxon>
        <taxon>Streptophyta</taxon>
        <taxon>Embryophyta</taxon>
        <taxon>Tracheophyta</taxon>
        <taxon>Spermatophyta</taxon>
        <taxon>Magnoliopsida</taxon>
        <taxon>eudicotyledons</taxon>
        <taxon>Gunneridae</taxon>
        <taxon>Pentapetalae</taxon>
        <taxon>asterids</taxon>
        <taxon>lamiids</taxon>
        <taxon>Lamiales</taxon>
        <taxon>Lamiaceae</taxon>
        <taxon>Nepetoideae</taxon>
        <taxon>Elsholtzieae</taxon>
        <taxon>Perilla</taxon>
    </lineage>
</organism>
<comment type="caution">
    <text evidence="2">The sequence shown here is derived from an EMBL/GenBank/DDBJ whole genome shotgun (WGS) entry which is preliminary data.</text>
</comment>
<dbReference type="AlphaFoldDB" id="A0AAD4IW48"/>
<keyword evidence="3" id="KW-1185">Reference proteome</keyword>
<accession>A0AAD4IW48</accession>
<dbReference type="Proteomes" id="UP001190926">
    <property type="component" value="Unassembled WGS sequence"/>
</dbReference>
<evidence type="ECO:0000313" key="3">
    <source>
        <dbReference type="Proteomes" id="UP001190926"/>
    </source>
</evidence>
<evidence type="ECO:0000256" key="1">
    <source>
        <dbReference type="SAM" id="Phobius"/>
    </source>
</evidence>